<dbReference type="Gene3D" id="3.90.640.10">
    <property type="entry name" value="Actin, Chain A, domain 4"/>
    <property type="match status" value="1"/>
</dbReference>
<feature type="region of interest" description="Disordered" evidence="6">
    <location>
        <begin position="440"/>
        <end position="478"/>
    </location>
</feature>
<sequence length="633" mass="66882">MSGNEWILGIDFGTSNTAAAHTNPIKGVIEAVNLGHGNATMPSSVYYGSEADVEVGNVAIDRGEANPAGFIPAPKRLVPQQTFQLNGYDIDSSAPIAAVLASVVERATKEHGGVRPCEIVLTHPESWSDLEIEVLRTAARNLGVPPENIRMVSEPKAAAHYYSRAKRLEPGQRIAVFDFGGGTLDVAVLEAQDDGSFSVIAARGDQALGGKSFDAVLRGWIDEQIESSDPELLEYVRTRSPLVERHATEDSLRRAKELLSESSVASVSVIAAGEIHQFQIARSEFEELARPLIDRAVDLTRKTLADAGIVGANEIEALYLTGGSSRIPAVQEALKSLGPLATLDDPKTVVAQGALSAVGPVLTHLRAGPPPSGPVGAEEESARASLPETMRESVIGDSPAPTKPLARAGSRSRWPLFAVVGALVAVALIGGGAWAVKSASGDSDEAVAKPTSGAATPSGENTGSSEQSPTADAGRATASPVDNALAAIPAGMEPEIGRCVESSHYRAGNPAGINCDVVNSDRMAEFFNFSREFDKPQLSFYVSEVGAKGERTSARDGNGYGDVVLRDFDRDRSTSVYVSKETYSETNVRAIYVDVEKNLIIEARHLKGPDEAIAMLRAFDLLPADSQPIPEGE</sequence>
<dbReference type="EMBL" id="JBHRZN010000003">
    <property type="protein sequence ID" value="MFC3850459.1"/>
    <property type="molecule type" value="Genomic_DNA"/>
</dbReference>
<keyword evidence="9" id="KW-1185">Reference proteome</keyword>
<keyword evidence="7" id="KW-0472">Membrane</keyword>
<evidence type="ECO:0000256" key="2">
    <source>
        <dbReference type="ARBA" id="ARBA00022741"/>
    </source>
</evidence>
<evidence type="ECO:0000313" key="8">
    <source>
        <dbReference type="EMBL" id="MFC3850459.1"/>
    </source>
</evidence>
<keyword evidence="4" id="KW-0346">Stress response</keyword>
<feature type="compositionally biased region" description="Polar residues" evidence="6">
    <location>
        <begin position="453"/>
        <end position="470"/>
    </location>
</feature>
<evidence type="ECO:0000256" key="6">
    <source>
        <dbReference type="SAM" id="MobiDB-lite"/>
    </source>
</evidence>
<accession>A0ABV7ZRG8</accession>
<proteinExistence type="inferred from homology"/>
<dbReference type="PANTHER" id="PTHR42749:SF1">
    <property type="entry name" value="CELL SHAPE-DETERMINING PROTEIN MREB"/>
    <property type="match status" value="1"/>
</dbReference>
<dbReference type="SUPFAM" id="SSF53067">
    <property type="entry name" value="Actin-like ATPase domain"/>
    <property type="match status" value="2"/>
</dbReference>
<dbReference type="Proteomes" id="UP001595751">
    <property type="component" value="Unassembled WGS sequence"/>
</dbReference>
<dbReference type="PROSITE" id="PS01036">
    <property type="entry name" value="HSP70_3"/>
    <property type="match status" value="1"/>
</dbReference>
<dbReference type="PANTHER" id="PTHR42749">
    <property type="entry name" value="CELL SHAPE-DETERMINING PROTEIN MREB"/>
    <property type="match status" value="1"/>
</dbReference>
<dbReference type="RefSeq" id="WP_290290166.1">
    <property type="nucleotide sequence ID" value="NZ_CP047211.1"/>
</dbReference>
<comment type="caution">
    <text evidence="8">The sequence shown here is derived from an EMBL/GenBank/DDBJ whole genome shotgun (WGS) entry which is preliminary data.</text>
</comment>
<reference evidence="9" key="1">
    <citation type="journal article" date="2019" name="Int. J. Syst. Evol. Microbiol.">
        <title>The Global Catalogue of Microorganisms (GCM) 10K type strain sequencing project: providing services to taxonomists for standard genome sequencing and annotation.</title>
        <authorList>
            <consortium name="The Broad Institute Genomics Platform"/>
            <consortium name="The Broad Institute Genome Sequencing Center for Infectious Disease"/>
            <person name="Wu L."/>
            <person name="Ma J."/>
        </authorList>
    </citation>
    <scope>NUCLEOTIDE SEQUENCE [LARGE SCALE GENOMIC DNA]</scope>
    <source>
        <strain evidence="9">CCUG 53252</strain>
    </source>
</reference>
<name>A0ABV7ZRG8_9CORY</name>
<gene>
    <name evidence="8" type="ORF">ACFORJ_09835</name>
</gene>
<evidence type="ECO:0000256" key="3">
    <source>
        <dbReference type="ARBA" id="ARBA00022840"/>
    </source>
</evidence>
<dbReference type="InterPro" id="IPR013126">
    <property type="entry name" value="Hsp_70_fam"/>
</dbReference>
<protein>
    <submittedName>
        <fullName evidence="8">Hsp70 family protein</fullName>
    </submittedName>
</protein>
<feature type="region of interest" description="Disordered" evidence="6">
    <location>
        <begin position="362"/>
        <end position="408"/>
    </location>
</feature>
<comment type="similarity">
    <text evidence="1">Belongs to the heat shock protein 70 family.</text>
</comment>
<evidence type="ECO:0000256" key="4">
    <source>
        <dbReference type="ARBA" id="ARBA00023016"/>
    </source>
</evidence>
<dbReference type="Pfam" id="PF00012">
    <property type="entry name" value="HSP70"/>
    <property type="match status" value="1"/>
</dbReference>
<organism evidence="8 9">
    <name type="scientific">Corynebacterium hansenii</name>
    <dbReference type="NCBI Taxonomy" id="394964"/>
    <lineage>
        <taxon>Bacteria</taxon>
        <taxon>Bacillati</taxon>
        <taxon>Actinomycetota</taxon>
        <taxon>Actinomycetes</taxon>
        <taxon>Mycobacteriales</taxon>
        <taxon>Corynebacteriaceae</taxon>
        <taxon>Corynebacterium</taxon>
    </lineage>
</organism>
<dbReference type="Gene3D" id="3.30.420.40">
    <property type="match status" value="2"/>
</dbReference>
<evidence type="ECO:0000313" key="9">
    <source>
        <dbReference type="Proteomes" id="UP001595751"/>
    </source>
</evidence>
<keyword evidence="7" id="KW-1133">Transmembrane helix</keyword>
<keyword evidence="2" id="KW-0547">Nucleotide-binding</keyword>
<dbReference type="PRINTS" id="PR00301">
    <property type="entry name" value="HEATSHOCK70"/>
</dbReference>
<keyword evidence="3" id="KW-0067">ATP-binding</keyword>
<keyword evidence="7" id="KW-0812">Transmembrane</keyword>
<evidence type="ECO:0000256" key="5">
    <source>
        <dbReference type="ARBA" id="ARBA00023186"/>
    </source>
</evidence>
<evidence type="ECO:0000256" key="1">
    <source>
        <dbReference type="ARBA" id="ARBA00007381"/>
    </source>
</evidence>
<feature type="transmembrane region" description="Helical" evidence="7">
    <location>
        <begin position="414"/>
        <end position="436"/>
    </location>
</feature>
<keyword evidence="5" id="KW-0143">Chaperone</keyword>
<evidence type="ECO:0000256" key="7">
    <source>
        <dbReference type="SAM" id="Phobius"/>
    </source>
</evidence>
<dbReference type="InterPro" id="IPR018181">
    <property type="entry name" value="Heat_shock_70_CS"/>
</dbReference>
<dbReference type="InterPro" id="IPR043129">
    <property type="entry name" value="ATPase_NBD"/>
</dbReference>